<evidence type="ECO:0000256" key="7">
    <source>
        <dbReference type="ARBA" id="ARBA00023136"/>
    </source>
</evidence>
<dbReference type="STRING" id="453582.SAMN05421580_109153"/>
<dbReference type="EMBL" id="FTOG01000009">
    <property type="protein sequence ID" value="SIT07143.1"/>
    <property type="molecule type" value="Genomic_DNA"/>
</dbReference>
<organism evidence="11 12">
    <name type="scientific">Rhodobacter aestuarii</name>
    <dbReference type="NCBI Taxonomy" id="453582"/>
    <lineage>
        <taxon>Bacteria</taxon>
        <taxon>Pseudomonadati</taxon>
        <taxon>Pseudomonadota</taxon>
        <taxon>Alphaproteobacteria</taxon>
        <taxon>Rhodobacterales</taxon>
        <taxon>Rhodobacter group</taxon>
        <taxon>Rhodobacter</taxon>
    </lineage>
</organism>
<dbReference type="Proteomes" id="UP000186221">
    <property type="component" value="Unassembled WGS sequence"/>
</dbReference>
<evidence type="ECO:0000256" key="1">
    <source>
        <dbReference type="ARBA" id="ARBA00004236"/>
    </source>
</evidence>
<keyword evidence="7 9" id="KW-0472">Membrane</keyword>
<evidence type="ECO:0000256" key="4">
    <source>
        <dbReference type="ARBA" id="ARBA00022679"/>
    </source>
</evidence>
<evidence type="ECO:0000256" key="9">
    <source>
        <dbReference type="SAM" id="Phobius"/>
    </source>
</evidence>
<sequence length="231" mass="26324">MAFNEVDFVGQPVSTNWNLREKAPRLGSLIYRRVGKRIFDIVFSATALILLMPALLILAFIVKRDGGPAFFGHKRIGRDGKPFTCWKIRTMVVDAEKRLNDLLERDPVAREQWQREFKLDNDPRITALGQFLRRSSLDELPQFWNVLLGDMSVVGPRPVTKKEVELYGKHARTVQSVRPGVTGLWQVSGRNAISYSSRVRLDVHYARNASFVGDLAIVLWTVTTMLKRTGK</sequence>
<evidence type="ECO:0000313" key="11">
    <source>
        <dbReference type="EMBL" id="SIT07143.1"/>
    </source>
</evidence>
<proteinExistence type="inferred from homology"/>
<dbReference type="GO" id="GO:0000271">
    <property type="term" value="P:polysaccharide biosynthetic process"/>
    <property type="evidence" value="ECO:0007669"/>
    <property type="project" value="UniProtKB-KW"/>
</dbReference>
<evidence type="ECO:0000259" key="10">
    <source>
        <dbReference type="Pfam" id="PF02397"/>
    </source>
</evidence>
<evidence type="ECO:0000256" key="5">
    <source>
        <dbReference type="ARBA" id="ARBA00022692"/>
    </source>
</evidence>
<evidence type="ECO:0000256" key="2">
    <source>
        <dbReference type="ARBA" id="ARBA00006464"/>
    </source>
</evidence>
<evidence type="ECO:0000256" key="8">
    <source>
        <dbReference type="ARBA" id="ARBA00023169"/>
    </source>
</evidence>
<dbReference type="OrthoDB" id="9808602at2"/>
<comment type="similarity">
    <text evidence="2">Belongs to the bacterial sugar transferase family.</text>
</comment>
<keyword evidence="12" id="KW-1185">Reference proteome</keyword>
<keyword evidence="3" id="KW-1003">Cell membrane</keyword>
<gene>
    <name evidence="11" type="ORF">SAMN05421580_109153</name>
</gene>
<accession>A0A1N7P976</accession>
<evidence type="ECO:0000256" key="3">
    <source>
        <dbReference type="ARBA" id="ARBA00022475"/>
    </source>
</evidence>
<dbReference type="PANTHER" id="PTHR30576">
    <property type="entry name" value="COLANIC BIOSYNTHESIS UDP-GLUCOSE LIPID CARRIER TRANSFERASE"/>
    <property type="match status" value="1"/>
</dbReference>
<keyword evidence="6 9" id="KW-1133">Transmembrane helix</keyword>
<dbReference type="Pfam" id="PF02397">
    <property type="entry name" value="Bac_transf"/>
    <property type="match status" value="1"/>
</dbReference>
<evidence type="ECO:0000313" key="12">
    <source>
        <dbReference type="Proteomes" id="UP000186221"/>
    </source>
</evidence>
<feature type="transmembrane region" description="Helical" evidence="9">
    <location>
        <begin position="38"/>
        <end position="62"/>
    </location>
</feature>
<comment type="subcellular location">
    <subcellularLocation>
        <location evidence="1">Cell membrane</location>
    </subcellularLocation>
</comment>
<keyword evidence="4 11" id="KW-0808">Transferase</keyword>
<dbReference type="AlphaFoldDB" id="A0A1N7P976"/>
<feature type="domain" description="Bacterial sugar transferase" evidence="10">
    <location>
        <begin position="36"/>
        <end position="227"/>
    </location>
</feature>
<dbReference type="PANTHER" id="PTHR30576:SF4">
    <property type="entry name" value="UNDECAPRENYL-PHOSPHATE GALACTOSE PHOSPHOTRANSFERASE"/>
    <property type="match status" value="1"/>
</dbReference>
<keyword evidence="8" id="KW-0270">Exopolysaccharide synthesis</keyword>
<dbReference type="InterPro" id="IPR003362">
    <property type="entry name" value="Bact_transf"/>
</dbReference>
<keyword evidence="5 9" id="KW-0812">Transmembrane</keyword>
<dbReference type="GO" id="GO:0005886">
    <property type="term" value="C:plasma membrane"/>
    <property type="evidence" value="ECO:0007669"/>
    <property type="project" value="UniProtKB-SubCell"/>
</dbReference>
<dbReference type="GO" id="GO:0016780">
    <property type="term" value="F:phosphotransferase activity, for other substituted phosphate groups"/>
    <property type="evidence" value="ECO:0007669"/>
    <property type="project" value="TreeGrafter"/>
</dbReference>
<name>A0A1N7P976_9RHOB</name>
<reference evidence="12" key="1">
    <citation type="submission" date="2017-01" db="EMBL/GenBank/DDBJ databases">
        <authorList>
            <person name="Varghese N."/>
            <person name="Submissions S."/>
        </authorList>
    </citation>
    <scope>NUCLEOTIDE SEQUENCE [LARGE SCALE GENOMIC DNA]</scope>
    <source>
        <strain evidence="12">DSM 19945</strain>
    </source>
</reference>
<protein>
    <submittedName>
        <fullName evidence="11">Sugar transferase involved in LPS biosynthesis (Colanic, teichoic acid)</fullName>
    </submittedName>
</protein>
<evidence type="ECO:0000256" key="6">
    <source>
        <dbReference type="ARBA" id="ARBA00022989"/>
    </source>
</evidence>